<evidence type="ECO:0008006" key="3">
    <source>
        <dbReference type="Google" id="ProtNLM"/>
    </source>
</evidence>
<dbReference type="AlphaFoldDB" id="A0A9D4A152"/>
<dbReference type="EMBL" id="JAIQCV010000007">
    <property type="protein sequence ID" value="KAH1080815.1"/>
    <property type="molecule type" value="Genomic_DNA"/>
</dbReference>
<dbReference type="InterPro" id="IPR044730">
    <property type="entry name" value="RNase_H-like_dom_plant"/>
</dbReference>
<keyword evidence="2" id="KW-1185">Reference proteome</keyword>
<reference evidence="1 2" key="1">
    <citation type="journal article" date="2021" name="Plant Biotechnol. J.">
        <title>Multi-omics assisted identification of the key and species-specific regulatory components of drought-tolerant mechanisms in Gossypium stocksii.</title>
        <authorList>
            <person name="Yu D."/>
            <person name="Ke L."/>
            <person name="Zhang D."/>
            <person name="Wu Y."/>
            <person name="Sun Y."/>
            <person name="Mei J."/>
            <person name="Sun J."/>
            <person name="Sun Y."/>
        </authorList>
    </citation>
    <scope>NUCLEOTIDE SEQUENCE [LARGE SCALE GENOMIC DNA]</scope>
    <source>
        <strain evidence="2">cv. E1</strain>
        <tissue evidence="1">Leaf</tissue>
    </source>
</reference>
<name>A0A9D4A152_9ROSI</name>
<organism evidence="1 2">
    <name type="scientific">Gossypium stocksii</name>
    <dbReference type="NCBI Taxonomy" id="47602"/>
    <lineage>
        <taxon>Eukaryota</taxon>
        <taxon>Viridiplantae</taxon>
        <taxon>Streptophyta</taxon>
        <taxon>Embryophyta</taxon>
        <taxon>Tracheophyta</taxon>
        <taxon>Spermatophyta</taxon>
        <taxon>Magnoliopsida</taxon>
        <taxon>eudicotyledons</taxon>
        <taxon>Gunneridae</taxon>
        <taxon>Pentapetalae</taxon>
        <taxon>rosids</taxon>
        <taxon>malvids</taxon>
        <taxon>Malvales</taxon>
        <taxon>Malvaceae</taxon>
        <taxon>Malvoideae</taxon>
        <taxon>Gossypium</taxon>
    </lineage>
</organism>
<comment type="caution">
    <text evidence="1">The sequence shown here is derived from an EMBL/GenBank/DDBJ whole genome shotgun (WGS) entry which is preliminary data.</text>
</comment>
<gene>
    <name evidence="1" type="ORF">J1N35_020576</name>
</gene>
<dbReference type="PANTHER" id="PTHR47723:SF19">
    <property type="entry name" value="POLYNUCLEOTIDYL TRANSFERASE, RIBONUCLEASE H-LIKE SUPERFAMILY PROTEIN"/>
    <property type="match status" value="1"/>
</dbReference>
<dbReference type="PANTHER" id="PTHR47723">
    <property type="entry name" value="OS05G0353850 PROTEIN"/>
    <property type="match status" value="1"/>
</dbReference>
<protein>
    <recommendedName>
        <fullName evidence="3">RNase H type-1 domain-containing protein</fullName>
    </recommendedName>
</protein>
<evidence type="ECO:0000313" key="2">
    <source>
        <dbReference type="Proteomes" id="UP000828251"/>
    </source>
</evidence>
<dbReference type="OrthoDB" id="1002037at2759"/>
<dbReference type="CDD" id="cd06222">
    <property type="entry name" value="RNase_H_like"/>
    <property type="match status" value="1"/>
</dbReference>
<sequence>MEQRKSAYELLSEESDREIDKRWQRPESGWFKVNTDSARQLDSGFAATGGLVKDENGVWHSGFARNIGICSIVEAELWGIHQWVDIRKEDDDKKSDLCNRQLQH</sequence>
<proteinExistence type="predicted"/>
<dbReference type="Proteomes" id="UP000828251">
    <property type="component" value="Unassembled WGS sequence"/>
</dbReference>
<dbReference type="InterPro" id="IPR053151">
    <property type="entry name" value="RNase_H-like"/>
</dbReference>
<accession>A0A9D4A152</accession>
<evidence type="ECO:0000313" key="1">
    <source>
        <dbReference type="EMBL" id="KAH1080815.1"/>
    </source>
</evidence>